<dbReference type="EMBL" id="GBHO01009441">
    <property type="protein sequence ID" value="JAG34163.1"/>
    <property type="molecule type" value="Transcribed_RNA"/>
</dbReference>
<evidence type="ECO:0000313" key="11">
    <source>
        <dbReference type="EMBL" id="JAG34163.1"/>
    </source>
</evidence>
<keyword evidence="5 12" id="KW-0418">Kinase</keyword>
<dbReference type="EC" id="2.7.11.1" evidence="1"/>
<name>A0A0A9YX90_LYGHE</name>
<sequence length="111" mass="12443">MFSLGVLLYELLTLKRPFDGANMNEVMQKTLAGKYEPLPSKISPEMTEIVADLLSGDPTKRPSSSKLLNRPVCKLFMSGLLEIVQSQPAFQGKLRDTITEQIKKTKQMLTQ</sequence>
<reference evidence="12" key="1">
    <citation type="journal article" date="2014" name="PLoS ONE">
        <title>Transcriptome-Based Identification of ABC Transporters in the Western Tarnished Plant Bug Lygus hesperus.</title>
        <authorList>
            <person name="Hull J.J."/>
            <person name="Chaney K."/>
            <person name="Geib S.M."/>
            <person name="Fabrick J.A."/>
            <person name="Brent C.S."/>
            <person name="Walsh D."/>
            <person name="Lavine L.C."/>
        </authorList>
    </citation>
    <scope>NUCLEOTIDE SEQUENCE</scope>
</reference>
<dbReference type="GO" id="GO:0004674">
    <property type="term" value="F:protein serine/threonine kinase activity"/>
    <property type="evidence" value="ECO:0007669"/>
    <property type="project" value="UniProtKB-KW"/>
</dbReference>
<evidence type="ECO:0000256" key="6">
    <source>
        <dbReference type="ARBA" id="ARBA00022840"/>
    </source>
</evidence>
<dbReference type="PANTHER" id="PTHR44899">
    <property type="entry name" value="CAMK FAMILY PROTEIN KINASE"/>
    <property type="match status" value="1"/>
</dbReference>
<evidence type="ECO:0000256" key="7">
    <source>
        <dbReference type="ARBA" id="ARBA00047899"/>
    </source>
</evidence>
<dbReference type="InterPro" id="IPR000719">
    <property type="entry name" value="Prot_kinase_dom"/>
</dbReference>
<reference evidence="12" key="2">
    <citation type="submission" date="2014-07" db="EMBL/GenBank/DDBJ databases">
        <authorList>
            <person name="Hull J."/>
        </authorList>
    </citation>
    <scope>NUCLEOTIDE SEQUENCE</scope>
</reference>
<evidence type="ECO:0000256" key="5">
    <source>
        <dbReference type="ARBA" id="ARBA00022777"/>
    </source>
</evidence>
<evidence type="ECO:0000256" key="4">
    <source>
        <dbReference type="ARBA" id="ARBA00022741"/>
    </source>
</evidence>
<keyword evidence="4" id="KW-0547">Nucleotide-binding</keyword>
<proteinExistence type="predicted"/>
<evidence type="ECO:0000256" key="3">
    <source>
        <dbReference type="ARBA" id="ARBA00022679"/>
    </source>
</evidence>
<comment type="catalytic activity">
    <reaction evidence="7">
        <text>L-threonyl-[protein] + ATP = O-phospho-L-threonyl-[protein] + ADP + H(+)</text>
        <dbReference type="Rhea" id="RHEA:46608"/>
        <dbReference type="Rhea" id="RHEA-COMP:11060"/>
        <dbReference type="Rhea" id="RHEA-COMP:11605"/>
        <dbReference type="ChEBI" id="CHEBI:15378"/>
        <dbReference type="ChEBI" id="CHEBI:30013"/>
        <dbReference type="ChEBI" id="CHEBI:30616"/>
        <dbReference type="ChEBI" id="CHEBI:61977"/>
        <dbReference type="ChEBI" id="CHEBI:456216"/>
        <dbReference type="EC" id="2.7.11.1"/>
    </reaction>
</comment>
<dbReference type="GO" id="GO:0005524">
    <property type="term" value="F:ATP binding"/>
    <property type="evidence" value="ECO:0007669"/>
    <property type="project" value="UniProtKB-KW"/>
</dbReference>
<dbReference type="Gene3D" id="1.10.510.10">
    <property type="entry name" value="Transferase(Phosphotransferase) domain 1"/>
    <property type="match status" value="1"/>
</dbReference>
<protein>
    <recommendedName>
        <fullName evidence="1">non-specific serine/threonine protein kinase</fullName>
        <ecNumber evidence="1">2.7.11.1</ecNumber>
    </recommendedName>
</protein>
<dbReference type="PROSITE" id="PS50011">
    <property type="entry name" value="PROTEIN_KINASE_DOM"/>
    <property type="match status" value="1"/>
</dbReference>
<dbReference type="AlphaFoldDB" id="A0A0A9YX90"/>
<dbReference type="InterPro" id="IPR051131">
    <property type="entry name" value="NEK_Ser/Thr_kinase_NIMA"/>
</dbReference>
<evidence type="ECO:0000313" key="12">
    <source>
        <dbReference type="EMBL" id="JAG34165.1"/>
    </source>
</evidence>
<keyword evidence="2" id="KW-0723">Serine/threonine-protein kinase</keyword>
<keyword evidence="3" id="KW-0808">Transferase</keyword>
<dbReference type="Pfam" id="PF00069">
    <property type="entry name" value="Pkinase"/>
    <property type="match status" value="1"/>
</dbReference>
<dbReference type="EMBL" id="GBHO01009443">
    <property type="protein sequence ID" value="JAG34161.1"/>
    <property type="molecule type" value="Transcribed_RNA"/>
</dbReference>
<accession>A0A0A9YX90</accession>
<comment type="catalytic activity">
    <reaction evidence="8">
        <text>L-seryl-[protein] + ATP = O-phospho-L-seryl-[protein] + ADP + H(+)</text>
        <dbReference type="Rhea" id="RHEA:17989"/>
        <dbReference type="Rhea" id="RHEA-COMP:9863"/>
        <dbReference type="Rhea" id="RHEA-COMP:11604"/>
        <dbReference type="ChEBI" id="CHEBI:15378"/>
        <dbReference type="ChEBI" id="CHEBI:29999"/>
        <dbReference type="ChEBI" id="CHEBI:30616"/>
        <dbReference type="ChEBI" id="CHEBI:83421"/>
        <dbReference type="ChEBI" id="CHEBI:456216"/>
        <dbReference type="EC" id="2.7.11.1"/>
    </reaction>
</comment>
<dbReference type="EMBL" id="GBHO01009439">
    <property type="protein sequence ID" value="JAG34165.1"/>
    <property type="molecule type" value="Transcribed_RNA"/>
</dbReference>
<gene>
    <name evidence="12" type="primary">NRKA_9</name>
    <name evidence="10" type="synonym">NRKA_10</name>
    <name evidence="11" type="synonym">NRKA_2</name>
    <name evidence="12" type="ORF">CM83_25993</name>
    <name evidence="10" type="ORF">CM83_25998</name>
    <name evidence="11" type="ORF">CM83_26002</name>
</gene>
<dbReference type="SUPFAM" id="SSF56112">
    <property type="entry name" value="Protein kinase-like (PK-like)"/>
    <property type="match status" value="1"/>
</dbReference>
<evidence type="ECO:0000256" key="1">
    <source>
        <dbReference type="ARBA" id="ARBA00012513"/>
    </source>
</evidence>
<evidence type="ECO:0000256" key="8">
    <source>
        <dbReference type="ARBA" id="ARBA00048679"/>
    </source>
</evidence>
<feature type="domain" description="Protein kinase" evidence="9">
    <location>
        <begin position="1"/>
        <end position="77"/>
    </location>
</feature>
<dbReference type="InterPro" id="IPR011009">
    <property type="entry name" value="Kinase-like_dom_sf"/>
</dbReference>
<evidence type="ECO:0000259" key="9">
    <source>
        <dbReference type="PROSITE" id="PS50011"/>
    </source>
</evidence>
<evidence type="ECO:0000256" key="2">
    <source>
        <dbReference type="ARBA" id="ARBA00022527"/>
    </source>
</evidence>
<organism evidence="12">
    <name type="scientific">Lygus hesperus</name>
    <name type="common">Western plant bug</name>
    <dbReference type="NCBI Taxonomy" id="30085"/>
    <lineage>
        <taxon>Eukaryota</taxon>
        <taxon>Metazoa</taxon>
        <taxon>Ecdysozoa</taxon>
        <taxon>Arthropoda</taxon>
        <taxon>Hexapoda</taxon>
        <taxon>Insecta</taxon>
        <taxon>Pterygota</taxon>
        <taxon>Neoptera</taxon>
        <taxon>Paraneoptera</taxon>
        <taxon>Hemiptera</taxon>
        <taxon>Heteroptera</taxon>
        <taxon>Panheteroptera</taxon>
        <taxon>Cimicomorpha</taxon>
        <taxon>Miridae</taxon>
        <taxon>Mirini</taxon>
        <taxon>Lygus</taxon>
    </lineage>
</organism>
<evidence type="ECO:0000313" key="10">
    <source>
        <dbReference type="EMBL" id="JAG34161.1"/>
    </source>
</evidence>
<keyword evidence="6" id="KW-0067">ATP-binding</keyword>